<dbReference type="EC" id="2.7.7.49" evidence="1"/>
<evidence type="ECO:0000259" key="9">
    <source>
        <dbReference type="PROSITE" id="PS50878"/>
    </source>
</evidence>
<organism evidence="11 12">
    <name type="scientific">Nesidiocoris tenuis</name>
    <dbReference type="NCBI Taxonomy" id="355587"/>
    <lineage>
        <taxon>Eukaryota</taxon>
        <taxon>Metazoa</taxon>
        <taxon>Ecdysozoa</taxon>
        <taxon>Arthropoda</taxon>
        <taxon>Hexapoda</taxon>
        <taxon>Insecta</taxon>
        <taxon>Pterygota</taxon>
        <taxon>Neoptera</taxon>
        <taxon>Paraneoptera</taxon>
        <taxon>Hemiptera</taxon>
        <taxon>Heteroptera</taxon>
        <taxon>Panheteroptera</taxon>
        <taxon>Cimicomorpha</taxon>
        <taxon>Miridae</taxon>
        <taxon>Dicyphina</taxon>
        <taxon>Nesidiocoris</taxon>
    </lineage>
</organism>
<dbReference type="SUPFAM" id="SSF53098">
    <property type="entry name" value="Ribonuclease H-like"/>
    <property type="match status" value="1"/>
</dbReference>
<evidence type="ECO:0000256" key="6">
    <source>
        <dbReference type="ARBA" id="ARBA00022801"/>
    </source>
</evidence>
<evidence type="ECO:0000313" key="12">
    <source>
        <dbReference type="Proteomes" id="UP001307889"/>
    </source>
</evidence>
<keyword evidence="3" id="KW-0548">Nucleotidyltransferase</keyword>
<keyword evidence="2" id="KW-0808">Transferase</keyword>
<feature type="domain" description="Reverse transcriptase" evidence="9">
    <location>
        <begin position="230"/>
        <end position="409"/>
    </location>
</feature>
<dbReference type="Gene3D" id="3.10.10.10">
    <property type="entry name" value="HIV Type 1 Reverse Transcriptase, subunit A, domain 1"/>
    <property type="match status" value="1"/>
</dbReference>
<dbReference type="Pfam" id="PF00078">
    <property type="entry name" value="RVT_1"/>
    <property type="match status" value="1"/>
</dbReference>
<evidence type="ECO:0000256" key="2">
    <source>
        <dbReference type="ARBA" id="ARBA00022679"/>
    </source>
</evidence>
<dbReference type="InterPro" id="IPR000477">
    <property type="entry name" value="RT_dom"/>
</dbReference>
<evidence type="ECO:0000259" key="10">
    <source>
        <dbReference type="PROSITE" id="PS50994"/>
    </source>
</evidence>
<dbReference type="SUPFAM" id="SSF50630">
    <property type="entry name" value="Acid proteases"/>
    <property type="match status" value="1"/>
</dbReference>
<evidence type="ECO:0000256" key="1">
    <source>
        <dbReference type="ARBA" id="ARBA00012493"/>
    </source>
</evidence>
<dbReference type="InterPro" id="IPR041373">
    <property type="entry name" value="RT_RNaseH"/>
</dbReference>
<dbReference type="InterPro" id="IPR050951">
    <property type="entry name" value="Retrovirus_Pol_polyprotein"/>
</dbReference>
<evidence type="ECO:0000256" key="7">
    <source>
        <dbReference type="ARBA" id="ARBA00022918"/>
    </source>
</evidence>
<proteinExistence type="predicted"/>
<sequence>MVQTRAQNSLLVLPLQFSKVGEPVTVTVPALYDTGSSLSFFGKECLQIFGLQLKDIESSSNQSQIRPFVVRMANGDQSTILRTFRLSFSLGGKDFEAELHYLNSLSFPIVLGMDFIQRNGLCVDVLNHAWWFADDEHQRFQFLPSTSLENQTPASNKIACCGVKELTLPEKNVIDVIVSDGLKLLENSPGLTTKIVHKIEIEGTQPIKQRAYNYSAKVSEAMHLELDKMLHSGVVEPSHSSWASPVVMVRKGDSYRFCIDFRKLNQFTKKDSYPMPNINTLLDSLRRAVYLSKLDLKQAFLQVPLADEDTKDLTSFIVPGRGLFRFRTMPFGLTNSPATFQRLVDSVFLDLYPHVIAFLDDILICTSDFETHCTLLKEVFRRLYESGLKINEDKCEFGCREVRYLGYRVNVDGISVDPEKSEAVTNYPPPRNITELRRFLGMAGWYRRFIPDFSSISVPLTSLLGKKRDWKWSKEQDRAFNRLKSALTSAPVLARPNFEMPFTLQTDASQNGIGAALTQVHDGEERVITYCSRSLSSAERNYSVTEKECLAIIFGIEKNRQYLEGAEFKVITDHSCLKWLLNLKSPTGRLARWILRLQPYNYSVEYRKGKFNCVADALSRIPSSQEECLTAITRSAAAAAAKSPSSADEIPTDDPVPTLPQPPTQKDEWYERKLYRVQNQPDDHPDWKIEDGQLYYCRKSFAKGELQDPSDNWKLVVPWNLRARILRECHDDLQSGHLGVAKTHWRIGRLYYWPGMYQDVIRHIRRCDVCQRVKPQNETPRGLMYPRYLSKPWDIVSADLMGPFPCSSLGNRYLLVLEDLFTKWVELVPIRVATSAVISNRFRSVILNRYGTPSVLITDNASNFISSTIQELAAAHGIKHTTTPLYHCQANPTERANRNVRQLIISYLDQEHHSKWDAYLGELQFALNSVVHSSTGFSPAFLNYGRELQASRCYRAANSPARSQPPPSDLSAHNEWASRMRKLDELLHLAEKNLLKAGTQQSQRYNLRRSSERFKVGDQVLHRSYLLSSSVDKTAAKLGHKYVGPFKVISVSPAGSCRLADDQGRDAGIWHPSKLKRYHTSIAEGGCVP</sequence>
<reference evidence="11 12" key="1">
    <citation type="submission" date="2023-09" db="EMBL/GenBank/DDBJ databases">
        <title>Nesidiocoris tenuis whole genome shotgun sequence.</title>
        <authorList>
            <person name="Shibata T."/>
            <person name="Shimoda M."/>
            <person name="Kobayashi T."/>
            <person name="Uehara T."/>
        </authorList>
    </citation>
    <scope>NUCLEOTIDE SEQUENCE [LARGE SCALE GENOMIC DNA]</scope>
    <source>
        <strain evidence="11 12">Japan</strain>
    </source>
</reference>
<evidence type="ECO:0000313" key="11">
    <source>
        <dbReference type="EMBL" id="BES97165.1"/>
    </source>
</evidence>
<protein>
    <recommendedName>
        <fullName evidence="1">RNA-directed DNA polymerase</fullName>
        <ecNumber evidence="1">2.7.7.49</ecNumber>
    </recommendedName>
</protein>
<gene>
    <name evidence="11" type="ORF">NTJ_09979</name>
</gene>
<dbReference type="InterPro" id="IPR036397">
    <property type="entry name" value="RNaseH_sf"/>
</dbReference>
<dbReference type="Proteomes" id="UP001307889">
    <property type="component" value="Chromosome 8"/>
</dbReference>
<evidence type="ECO:0000256" key="3">
    <source>
        <dbReference type="ARBA" id="ARBA00022695"/>
    </source>
</evidence>
<keyword evidence="12" id="KW-1185">Reference proteome</keyword>
<dbReference type="Gene3D" id="2.40.70.10">
    <property type="entry name" value="Acid Proteases"/>
    <property type="match status" value="1"/>
</dbReference>
<dbReference type="Pfam" id="PF08284">
    <property type="entry name" value="RVP_2"/>
    <property type="match status" value="1"/>
</dbReference>
<dbReference type="PANTHER" id="PTHR37984:SF5">
    <property type="entry name" value="PROTEIN NYNRIN-LIKE"/>
    <property type="match status" value="1"/>
</dbReference>
<dbReference type="EMBL" id="AP028916">
    <property type="protein sequence ID" value="BES97165.1"/>
    <property type="molecule type" value="Genomic_DNA"/>
</dbReference>
<dbReference type="InterPro" id="IPR041588">
    <property type="entry name" value="Integrase_H2C2"/>
</dbReference>
<dbReference type="Pfam" id="PF17921">
    <property type="entry name" value="Integrase_H2C2"/>
    <property type="match status" value="1"/>
</dbReference>
<dbReference type="InterPro" id="IPR021109">
    <property type="entry name" value="Peptidase_aspartic_dom_sf"/>
</dbReference>
<dbReference type="Pfam" id="PF00665">
    <property type="entry name" value="rve"/>
    <property type="match status" value="1"/>
</dbReference>
<dbReference type="InterPro" id="IPR043128">
    <property type="entry name" value="Rev_trsase/Diguanyl_cyclase"/>
</dbReference>
<evidence type="ECO:0000256" key="8">
    <source>
        <dbReference type="SAM" id="MobiDB-lite"/>
    </source>
</evidence>
<dbReference type="InterPro" id="IPR012337">
    <property type="entry name" value="RNaseH-like_sf"/>
</dbReference>
<dbReference type="PROSITE" id="PS50994">
    <property type="entry name" value="INTEGRASE"/>
    <property type="match status" value="1"/>
</dbReference>
<keyword evidence="5" id="KW-0255">Endonuclease</keyword>
<dbReference type="PROSITE" id="PS50878">
    <property type="entry name" value="RT_POL"/>
    <property type="match status" value="1"/>
</dbReference>
<accession>A0ABN7AY97</accession>
<evidence type="ECO:0000256" key="5">
    <source>
        <dbReference type="ARBA" id="ARBA00022759"/>
    </source>
</evidence>
<keyword evidence="7" id="KW-0695">RNA-directed DNA polymerase</keyword>
<evidence type="ECO:0000256" key="4">
    <source>
        <dbReference type="ARBA" id="ARBA00022722"/>
    </source>
</evidence>
<dbReference type="Gene3D" id="1.10.340.70">
    <property type="match status" value="1"/>
</dbReference>
<dbReference type="CDD" id="cd01647">
    <property type="entry name" value="RT_LTR"/>
    <property type="match status" value="1"/>
</dbReference>
<name>A0ABN7AY97_9HEMI</name>
<dbReference type="CDD" id="cd09274">
    <property type="entry name" value="RNase_HI_RT_Ty3"/>
    <property type="match status" value="1"/>
</dbReference>
<dbReference type="InterPro" id="IPR043502">
    <property type="entry name" value="DNA/RNA_pol_sf"/>
</dbReference>
<dbReference type="Gene3D" id="3.30.420.10">
    <property type="entry name" value="Ribonuclease H-like superfamily/Ribonuclease H"/>
    <property type="match status" value="1"/>
</dbReference>
<dbReference type="CDD" id="cd00303">
    <property type="entry name" value="retropepsin_like"/>
    <property type="match status" value="1"/>
</dbReference>
<feature type="region of interest" description="Disordered" evidence="8">
    <location>
        <begin position="642"/>
        <end position="665"/>
    </location>
</feature>
<dbReference type="InterPro" id="IPR001584">
    <property type="entry name" value="Integrase_cat-core"/>
</dbReference>
<dbReference type="Gene3D" id="3.30.70.270">
    <property type="match status" value="2"/>
</dbReference>
<dbReference type="Pfam" id="PF17917">
    <property type="entry name" value="RT_RNaseH"/>
    <property type="match status" value="1"/>
</dbReference>
<dbReference type="PANTHER" id="PTHR37984">
    <property type="entry name" value="PROTEIN CBG26694"/>
    <property type="match status" value="1"/>
</dbReference>
<keyword evidence="6" id="KW-0378">Hydrolase</keyword>
<keyword evidence="4" id="KW-0540">Nuclease</keyword>
<dbReference type="SUPFAM" id="SSF56672">
    <property type="entry name" value="DNA/RNA polymerases"/>
    <property type="match status" value="1"/>
</dbReference>
<feature type="domain" description="Integrase catalytic" evidence="10">
    <location>
        <begin position="788"/>
        <end position="947"/>
    </location>
</feature>